<proteinExistence type="predicted"/>
<reference evidence="1 2" key="1">
    <citation type="submission" date="2016-11" db="EMBL/GenBank/DDBJ databases">
        <title>The macronuclear genome of Stentor coeruleus: a giant cell with tiny introns.</title>
        <authorList>
            <person name="Slabodnick M."/>
            <person name="Ruby J.G."/>
            <person name="Reiff S.B."/>
            <person name="Swart E.C."/>
            <person name="Gosai S."/>
            <person name="Prabakaran S."/>
            <person name="Witkowska E."/>
            <person name="Larue G.E."/>
            <person name="Fisher S."/>
            <person name="Freeman R.M."/>
            <person name="Gunawardena J."/>
            <person name="Chu W."/>
            <person name="Stover N.A."/>
            <person name="Gregory B.D."/>
            <person name="Nowacki M."/>
            <person name="Derisi J."/>
            <person name="Roy S.W."/>
            <person name="Marshall W.F."/>
            <person name="Sood P."/>
        </authorList>
    </citation>
    <scope>NUCLEOTIDE SEQUENCE [LARGE SCALE GENOMIC DNA]</scope>
    <source>
        <strain evidence="1">WM001</strain>
    </source>
</reference>
<dbReference type="PROSITE" id="PS51221">
    <property type="entry name" value="TTL"/>
    <property type="match status" value="1"/>
</dbReference>
<name>A0A1R2B852_9CILI</name>
<dbReference type="Proteomes" id="UP000187209">
    <property type="component" value="Unassembled WGS sequence"/>
</dbReference>
<evidence type="ECO:0000313" key="1">
    <source>
        <dbReference type="EMBL" id="OMJ72835.1"/>
    </source>
</evidence>
<dbReference type="AlphaFoldDB" id="A0A1R2B852"/>
<accession>A0A1R2B852</accession>
<dbReference type="EMBL" id="MPUH01000870">
    <property type="protein sequence ID" value="OMJ72835.1"/>
    <property type="molecule type" value="Genomic_DNA"/>
</dbReference>
<comment type="caution">
    <text evidence="1">The sequence shown here is derived from an EMBL/GenBank/DDBJ whole genome shotgun (WGS) entry which is preliminary data.</text>
</comment>
<dbReference type="SUPFAM" id="SSF56059">
    <property type="entry name" value="Glutathione synthetase ATP-binding domain-like"/>
    <property type="match status" value="1"/>
</dbReference>
<dbReference type="Pfam" id="PF03133">
    <property type="entry name" value="TTL"/>
    <property type="match status" value="1"/>
</dbReference>
<protein>
    <recommendedName>
        <fullName evidence="3">Tubulin--tyrosine ligase-like protein 9</fullName>
    </recommendedName>
</protein>
<dbReference type="PANTHER" id="PTHR46069:SF1">
    <property type="entry name" value="CHROMOSOME UNDETERMINED SCAFFOLD_125, WHOLE GENOME SHOTGUN SEQUENCE"/>
    <property type="match status" value="1"/>
</dbReference>
<keyword evidence="2" id="KW-1185">Reference proteome</keyword>
<dbReference type="Gene3D" id="3.30.470.20">
    <property type="entry name" value="ATP-grasp fold, B domain"/>
    <property type="match status" value="1"/>
</dbReference>
<evidence type="ECO:0000313" key="2">
    <source>
        <dbReference type="Proteomes" id="UP000187209"/>
    </source>
</evidence>
<dbReference type="PANTHER" id="PTHR46069">
    <property type="entry name" value="TUBULIN TYROSINE LIGASE"/>
    <property type="match status" value="1"/>
</dbReference>
<gene>
    <name evidence="1" type="ORF">SteCoe_28638</name>
</gene>
<evidence type="ECO:0008006" key="3">
    <source>
        <dbReference type="Google" id="ProtNLM"/>
    </source>
</evidence>
<dbReference type="OrthoDB" id="196367at2759"/>
<organism evidence="1 2">
    <name type="scientific">Stentor coeruleus</name>
    <dbReference type="NCBI Taxonomy" id="5963"/>
    <lineage>
        <taxon>Eukaryota</taxon>
        <taxon>Sar</taxon>
        <taxon>Alveolata</taxon>
        <taxon>Ciliophora</taxon>
        <taxon>Postciliodesmatophora</taxon>
        <taxon>Heterotrichea</taxon>
        <taxon>Heterotrichida</taxon>
        <taxon>Stentoridae</taxon>
        <taxon>Stentor</taxon>
    </lineage>
</organism>
<dbReference type="InterPro" id="IPR004344">
    <property type="entry name" value="TTL/TTLL_fam"/>
</dbReference>
<sequence length="578" mass="67254">MSVVQEKSIKSSISMPLMISGKNLVKLQSIRSQSRINISTFDKGVKIEVPDKDVSFIQEILGRNSESTNWPVNVEKKRQKVTLMYIEKDDDEDKSNSKINTLTSTLPCIRENSISSQKRSNKKSKTKPALLKPLRNPLENYKFVVNSLQTSNGFELIRPKKSYKYYIGSGNNDSLVNKIMHNKIGWIKVYNHFSANFIWTQVKKKEIMETIPKNEEVLEKNKNTCNVHINIFGEEKYTEILPLIQIESSKLRVYNRIDRNRELSSKKRLFKNLKTYYSSKAEDVFKYIPLTFHIKSGSRDPVFSEFKEAFIKINDQVENENDPYLTNAWLVKPGELTNRGIGISVCTTIKEIVDRIDDLDPGTKHQRTYIIQKYLYRPLLYKNRKFDIRCYALITCYNTNLQGFFYQDGYLRTSVAEFSLENAKNKFIHLTNDAVQKKSSEYGKYEDGNKLSYTEFQQYLEAIYGKSVNFFKDILPGIKNLVKDSIQSTYKKLNPKNCLHTFEILGYDFMIDEFFKPWLIEVNTNPCLALSGPYLTVLIPKMLTDAFHIALDPFFSNDFADFDDNRFVMVFNKATNEE</sequence>